<evidence type="ECO:0000313" key="3">
    <source>
        <dbReference type="Proteomes" id="UP001172457"/>
    </source>
</evidence>
<evidence type="ECO:0000313" key="1">
    <source>
        <dbReference type="EMBL" id="KAJ9538300.1"/>
    </source>
</evidence>
<dbReference type="EMBL" id="JARYMX010000008">
    <property type="protein sequence ID" value="KAJ9538300.1"/>
    <property type="molecule type" value="Genomic_DNA"/>
</dbReference>
<dbReference type="AlphaFoldDB" id="A0AA38SLE2"/>
<evidence type="ECO:0000313" key="2">
    <source>
        <dbReference type="EMBL" id="KAJ9538301.1"/>
    </source>
</evidence>
<keyword evidence="3" id="KW-1185">Reference proteome</keyword>
<proteinExistence type="predicted"/>
<comment type="caution">
    <text evidence="1">The sequence shown here is derived from an EMBL/GenBank/DDBJ whole genome shotgun (WGS) entry which is preliminary data.</text>
</comment>
<gene>
    <name evidence="1" type="ORF">OSB04_031033</name>
    <name evidence="2" type="ORF">OSB04_031034</name>
</gene>
<reference evidence="1" key="1">
    <citation type="submission" date="2023-03" db="EMBL/GenBank/DDBJ databases">
        <title>Chromosome-scale reference genome and RAD-based genetic map of yellow starthistle (Centaurea solstitialis) reveal putative structural variation and QTLs associated with invader traits.</title>
        <authorList>
            <person name="Reatini B."/>
            <person name="Cang F.A."/>
            <person name="Jiang Q."/>
            <person name="Mckibben M.T.W."/>
            <person name="Barker M.S."/>
            <person name="Rieseberg L.H."/>
            <person name="Dlugosch K.M."/>
        </authorList>
    </citation>
    <scope>NUCLEOTIDE SEQUENCE</scope>
    <source>
        <strain evidence="1">CAN-66</strain>
        <tissue evidence="1">Leaf</tissue>
    </source>
</reference>
<dbReference type="EMBL" id="JARYMX010000008">
    <property type="protein sequence ID" value="KAJ9538301.1"/>
    <property type="molecule type" value="Genomic_DNA"/>
</dbReference>
<accession>A0AA38SLE2</accession>
<sequence>MPQNYVRPTTTQSPPTFTYNTPGLNHIPTMTSSTVHTTIQPDNRTTNRFLNPVTSNDPTNVRLKMLEEHNEKMLALLAKLPGAAVLVEIEPKTWFQASPYVDEIALMDIPKKYNIPTFTTKYSGITDLVEHVAQYKQLMWTVSIPSQYQEACMCKSFGSTLTGAADNSKIIHILVVLVYTVLPRAFERKSMKRIGKVRKMINCGTKDS</sequence>
<dbReference type="Proteomes" id="UP001172457">
    <property type="component" value="Chromosome 8"/>
</dbReference>
<name>A0AA38SLE2_9ASTR</name>
<protein>
    <submittedName>
        <fullName evidence="1">Uncharacterized protein</fullName>
    </submittedName>
</protein>
<organism evidence="1 3">
    <name type="scientific">Centaurea solstitialis</name>
    <name type="common">yellow star-thistle</name>
    <dbReference type="NCBI Taxonomy" id="347529"/>
    <lineage>
        <taxon>Eukaryota</taxon>
        <taxon>Viridiplantae</taxon>
        <taxon>Streptophyta</taxon>
        <taxon>Embryophyta</taxon>
        <taxon>Tracheophyta</taxon>
        <taxon>Spermatophyta</taxon>
        <taxon>Magnoliopsida</taxon>
        <taxon>eudicotyledons</taxon>
        <taxon>Gunneridae</taxon>
        <taxon>Pentapetalae</taxon>
        <taxon>asterids</taxon>
        <taxon>campanulids</taxon>
        <taxon>Asterales</taxon>
        <taxon>Asteraceae</taxon>
        <taxon>Carduoideae</taxon>
        <taxon>Cardueae</taxon>
        <taxon>Centaureinae</taxon>
        <taxon>Centaurea</taxon>
    </lineage>
</organism>